<reference evidence="3" key="1">
    <citation type="submission" date="2019-10" db="EMBL/GenBank/DDBJ databases">
        <title>Complete genome sequence of Corynebacterium urogenitalis DSM 108747, isolated from the genital tract of a cow.</title>
        <authorList>
            <person name="Ruckert C."/>
            <person name="Ballas P."/>
            <person name="Wagener K."/>
            <person name="Drillich M."/>
            <person name="Kaempfer P."/>
            <person name="Busse H.-J."/>
            <person name="Ehling-Schulz M."/>
        </authorList>
    </citation>
    <scope>NUCLEOTIDE SEQUENCE [LARGE SCALE GENOMIC DNA]</scope>
    <source>
        <strain evidence="3">LMM 1652</strain>
    </source>
</reference>
<dbReference type="KEGG" id="cuo:CUROG_01840"/>
<dbReference type="Gene3D" id="3.40.50.1820">
    <property type="entry name" value="alpha/beta hydrolase"/>
    <property type="match status" value="1"/>
</dbReference>
<dbReference type="PANTHER" id="PTHR34853">
    <property type="match status" value="1"/>
</dbReference>
<evidence type="ECO:0000256" key="1">
    <source>
        <dbReference type="SAM" id="MobiDB-lite"/>
    </source>
</evidence>
<name>A0A5J6Z3Y4_9CORY</name>
<dbReference type="Gene3D" id="1.10.260.130">
    <property type="match status" value="1"/>
</dbReference>
<protein>
    <submittedName>
        <fullName evidence="2">Putative inactive lipase</fullName>
    </submittedName>
</protein>
<dbReference type="InterPro" id="IPR005152">
    <property type="entry name" value="Lipase_secreted"/>
</dbReference>
<accession>A0A5J6Z3Y4</accession>
<gene>
    <name evidence="2" type="ORF">CUROG_01840</name>
</gene>
<dbReference type="GO" id="GO:0016042">
    <property type="term" value="P:lipid catabolic process"/>
    <property type="evidence" value="ECO:0007669"/>
    <property type="project" value="InterPro"/>
</dbReference>
<evidence type="ECO:0000313" key="3">
    <source>
        <dbReference type="Proteomes" id="UP000326711"/>
    </source>
</evidence>
<organism evidence="2 3">
    <name type="scientific">Corynebacterium urogenitale</name>
    <dbReference type="NCBI Taxonomy" id="2487892"/>
    <lineage>
        <taxon>Bacteria</taxon>
        <taxon>Bacillati</taxon>
        <taxon>Actinomycetota</taxon>
        <taxon>Actinomycetes</taxon>
        <taxon>Mycobacteriales</taxon>
        <taxon>Corynebacteriaceae</taxon>
        <taxon>Corynebacterium</taxon>
    </lineage>
</organism>
<feature type="compositionally biased region" description="Polar residues" evidence="1">
    <location>
        <begin position="510"/>
        <end position="528"/>
    </location>
</feature>
<evidence type="ECO:0000313" key="2">
    <source>
        <dbReference type="EMBL" id="QFQ01768.1"/>
    </source>
</evidence>
<dbReference type="Pfam" id="PF03583">
    <property type="entry name" value="LIP"/>
    <property type="match status" value="1"/>
</dbReference>
<dbReference type="Proteomes" id="UP000326711">
    <property type="component" value="Chromosome"/>
</dbReference>
<dbReference type="SUPFAM" id="SSF53474">
    <property type="entry name" value="alpha/beta-Hydrolases"/>
    <property type="match status" value="1"/>
</dbReference>
<proteinExistence type="predicted"/>
<dbReference type="OrthoDB" id="9798122at2"/>
<keyword evidence="3" id="KW-1185">Reference proteome</keyword>
<sequence length="528" mass="54945" precursor="true">MTLITPHTKLSRVHKKAASTRTNAARSTLALTTALTLAIGGLQGASGVGLGEATAQDGSFYEGTDGSLRGAAELGSGPSLAIGSTDLAKDDFYSSLQEYIEGTPGEIIKTQPSTFALGLPGVDWTGSKATRIAYVSTDSNGKTVPVTGTVFQSSAPWKGKGPRPLMTIAPGTQGAGDACSPGKLIVHGLEYEGLPVAAALARGWNVALTDLHGLGTPAQHSYMNRLTQGYSTLDMARAAIGLGVAGINKKTPVVTWGYSQGGGASASALELAEEYAPELNLAAGYAGGVPADLFTTAQAIDNAPLAAALGYTINGFLYTNPELRPEMEKHLNAKGRLFLEQSANDCLPQSMVRHAYADTRDLTKDGRSIGEILQTEPIHSVVEGQRIGNKPPKVPVYVGHGTFDDTIPVEQSRRMSRQWCEGGAQVYYQEHNIPKAFPLADHMFPMVTHLQPAIEWLEQVLNSQASGEEGAGYPTTPCGQIPEPEAKAGDAGVGNAGNGSSQGSLEGAAETSSAGVAGSMQTRVHGSS</sequence>
<dbReference type="GO" id="GO:0004806">
    <property type="term" value="F:triacylglycerol lipase activity"/>
    <property type="evidence" value="ECO:0007669"/>
    <property type="project" value="InterPro"/>
</dbReference>
<dbReference type="EMBL" id="CP045032">
    <property type="protein sequence ID" value="QFQ01768.1"/>
    <property type="molecule type" value="Genomic_DNA"/>
</dbReference>
<feature type="region of interest" description="Disordered" evidence="1">
    <location>
        <begin position="467"/>
        <end position="528"/>
    </location>
</feature>
<dbReference type="RefSeq" id="WP_151902225.1">
    <property type="nucleotide sequence ID" value="NZ_CP045032.1"/>
</dbReference>
<dbReference type="InterPro" id="IPR029058">
    <property type="entry name" value="AB_hydrolase_fold"/>
</dbReference>
<dbReference type="PANTHER" id="PTHR34853:SF1">
    <property type="entry name" value="LIPASE 5"/>
    <property type="match status" value="1"/>
</dbReference>
<dbReference type="AlphaFoldDB" id="A0A5J6Z3Y4"/>